<keyword evidence="6 8" id="KW-0408">Iron</keyword>
<comment type="cofactor">
    <cofactor evidence="1 8">
        <name>heme</name>
        <dbReference type="ChEBI" id="CHEBI:30413"/>
    </cofactor>
</comment>
<dbReference type="PANTHER" id="PTHR24287:SF1">
    <property type="entry name" value="P450, PUTATIVE (EUROFUNG)-RELATED"/>
    <property type="match status" value="1"/>
</dbReference>
<evidence type="ECO:0000313" key="12">
    <source>
        <dbReference type="Proteomes" id="UP000305067"/>
    </source>
</evidence>
<dbReference type="OrthoDB" id="1470350at2759"/>
<evidence type="ECO:0000313" key="11">
    <source>
        <dbReference type="EMBL" id="TFK98519.1"/>
    </source>
</evidence>
<dbReference type="InterPro" id="IPR002403">
    <property type="entry name" value="Cyt_P450_E_grp-IV"/>
</dbReference>
<dbReference type="InterPro" id="IPR001128">
    <property type="entry name" value="Cyt_P450"/>
</dbReference>
<feature type="transmembrane region" description="Helical" evidence="10">
    <location>
        <begin position="20"/>
        <end position="43"/>
    </location>
</feature>
<dbReference type="GO" id="GO:0016705">
    <property type="term" value="F:oxidoreductase activity, acting on paired donors, with incorporation or reduction of molecular oxygen"/>
    <property type="evidence" value="ECO:0007669"/>
    <property type="project" value="InterPro"/>
</dbReference>
<feature type="binding site" description="axial binding residue" evidence="8">
    <location>
        <position position="523"/>
    </location>
    <ligand>
        <name>heme</name>
        <dbReference type="ChEBI" id="CHEBI:30413"/>
    </ligand>
    <ligandPart>
        <name>Fe</name>
        <dbReference type="ChEBI" id="CHEBI:18248"/>
    </ligandPart>
</feature>
<accession>A0A5C3QBU0</accession>
<dbReference type="InterPro" id="IPR036396">
    <property type="entry name" value="Cyt_P450_sf"/>
</dbReference>
<dbReference type="STRING" id="1884261.A0A5C3QBU0"/>
<keyword evidence="7 9" id="KW-0503">Monooxygenase</keyword>
<keyword evidence="10" id="KW-0812">Transmembrane</keyword>
<organism evidence="11 12">
    <name type="scientific">Pterulicium gracile</name>
    <dbReference type="NCBI Taxonomy" id="1884261"/>
    <lineage>
        <taxon>Eukaryota</taxon>
        <taxon>Fungi</taxon>
        <taxon>Dikarya</taxon>
        <taxon>Basidiomycota</taxon>
        <taxon>Agaricomycotina</taxon>
        <taxon>Agaricomycetes</taxon>
        <taxon>Agaricomycetidae</taxon>
        <taxon>Agaricales</taxon>
        <taxon>Pleurotineae</taxon>
        <taxon>Pterulaceae</taxon>
        <taxon>Pterulicium</taxon>
    </lineage>
</organism>
<dbReference type="GO" id="GO:0005506">
    <property type="term" value="F:iron ion binding"/>
    <property type="evidence" value="ECO:0007669"/>
    <property type="project" value="InterPro"/>
</dbReference>
<evidence type="ECO:0000256" key="3">
    <source>
        <dbReference type="ARBA" id="ARBA00022617"/>
    </source>
</evidence>
<evidence type="ECO:0000256" key="1">
    <source>
        <dbReference type="ARBA" id="ARBA00001971"/>
    </source>
</evidence>
<feature type="transmembrane region" description="Helical" evidence="10">
    <location>
        <begin position="55"/>
        <end position="72"/>
    </location>
</feature>
<evidence type="ECO:0000256" key="8">
    <source>
        <dbReference type="PIRSR" id="PIRSR602403-1"/>
    </source>
</evidence>
<keyword evidence="3 8" id="KW-0349">Heme</keyword>
<dbReference type="PRINTS" id="PR00385">
    <property type="entry name" value="P450"/>
</dbReference>
<dbReference type="Pfam" id="PF00067">
    <property type="entry name" value="p450"/>
    <property type="match status" value="1"/>
</dbReference>
<dbReference type="PROSITE" id="PS00086">
    <property type="entry name" value="CYTOCHROME_P450"/>
    <property type="match status" value="1"/>
</dbReference>
<sequence length="596" mass="67708">MGLELPPGIAFLIQRIPQIFGPIIAIYITFSALITWDVIPFASKSPLLSSTGSKLFFSVAVMPVFMVARVWVTDILNQRRAHALGARLPVRYEAKRWGGLDLIVRLTAHNTYIGDFTSSAIEATGSNTVIFRTLMEDRIVTAEPEHIKIMLATQFENFIKDVQGNGTVGRLLGNGIFSVDGDMWKFHRNTARPFFSKDRISDFDNFEKHAQIALDAAQARLDEGYAVDLQDLASRFTMDSATTYLFDHDVQSLSAVLPYPPTLAHAPIPGAGHPSDAFCDAFAQGQRLVVDRINKGSAWPLFEFWSDSVKKQRDPLGLCIEPILRRALERKKDERAGKNGEEKKDVRWSSMLEYLANQTDDETLIMDTILSMLVAGRDTTACCLTFSMYMLSEHPTVLSRLREEVLRIVGPDQPPTLEQIPELKFLRAVINETLRLYPPVAANMKKPVNATVFPSKNTEQPDIFVPAGIDISYSVSLMHRRKDLWGPDALEFDPDRWLDDRLRKYYVSNPFIFMPFHAGPRICLGQQFAYHEASYFIIRFLQRFERLQHHPELQRPEDKPPAEWMGKFEGPKGRDTIWPKQHLTVYSKGGLWMDLA</sequence>
<dbReference type="Gene3D" id="1.10.630.10">
    <property type="entry name" value="Cytochrome P450"/>
    <property type="match status" value="1"/>
</dbReference>
<proteinExistence type="inferred from homology"/>
<comment type="similarity">
    <text evidence="2 9">Belongs to the cytochrome P450 family.</text>
</comment>
<dbReference type="GO" id="GO:0020037">
    <property type="term" value="F:heme binding"/>
    <property type="evidence" value="ECO:0007669"/>
    <property type="project" value="InterPro"/>
</dbReference>
<evidence type="ECO:0000256" key="10">
    <source>
        <dbReference type="SAM" id="Phobius"/>
    </source>
</evidence>
<keyword evidence="10" id="KW-0472">Membrane</keyword>
<keyword evidence="12" id="KW-1185">Reference proteome</keyword>
<dbReference type="PRINTS" id="PR00465">
    <property type="entry name" value="EP450IV"/>
</dbReference>
<evidence type="ECO:0000256" key="7">
    <source>
        <dbReference type="ARBA" id="ARBA00023033"/>
    </source>
</evidence>
<dbReference type="InterPro" id="IPR017972">
    <property type="entry name" value="Cyt_P450_CS"/>
</dbReference>
<protein>
    <submittedName>
        <fullName evidence="11">Cytochrome P450 monooxygenase pc-3</fullName>
    </submittedName>
</protein>
<evidence type="ECO:0000256" key="4">
    <source>
        <dbReference type="ARBA" id="ARBA00022723"/>
    </source>
</evidence>
<evidence type="ECO:0000256" key="6">
    <source>
        <dbReference type="ARBA" id="ARBA00023004"/>
    </source>
</evidence>
<evidence type="ECO:0000256" key="2">
    <source>
        <dbReference type="ARBA" id="ARBA00010617"/>
    </source>
</evidence>
<evidence type="ECO:0000256" key="9">
    <source>
        <dbReference type="RuleBase" id="RU000461"/>
    </source>
</evidence>
<evidence type="ECO:0000256" key="5">
    <source>
        <dbReference type="ARBA" id="ARBA00023002"/>
    </source>
</evidence>
<dbReference type="EMBL" id="ML178839">
    <property type="protein sequence ID" value="TFK98519.1"/>
    <property type="molecule type" value="Genomic_DNA"/>
</dbReference>
<dbReference type="Proteomes" id="UP000305067">
    <property type="component" value="Unassembled WGS sequence"/>
</dbReference>
<dbReference type="GO" id="GO:0004497">
    <property type="term" value="F:monooxygenase activity"/>
    <property type="evidence" value="ECO:0007669"/>
    <property type="project" value="UniProtKB-KW"/>
</dbReference>
<dbReference type="AlphaFoldDB" id="A0A5C3QBU0"/>
<keyword evidence="5 9" id="KW-0560">Oxidoreductase</keyword>
<name>A0A5C3QBU0_9AGAR</name>
<dbReference type="PANTHER" id="PTHR24287">
    <property type="entry name" value="P450, PUTATIVE (EUROFUNG)-RELATED"/>
    <property type="match status" value="1"/>
</dbReference>
<dbReference type="InterPro" id="IPR047146">
    <property type="entry name" value="Cyt_P450_E_CYP52_fungi"/>
</dbReference>
<reference evidence="11 12" key="1">
    <citation type="journal article" date="2019" name="Nat. Ecol. Evol.">
        <title>Megaphylogeny resolves global patterns of mushroom evolution.</title>
        <authorList>
            <person name="Varga T."/>
            <person name="Krizsan K."/>
            <person name="Foldi C."/>
            <person name="Dima B."/>
            <person name="Sanchez-Garcia M."/>
            <person name="Sanchez-Ramirez S."/>
            <person name="Szollosi G.J."/>
            <person name="Szarkandi J.G."/>
            <person name="Papp V."/>
            <person name="Albert L."/>
            <person name="Andreopoulos W."/>
            <person name="Angelini C."/>
            <person name="Antonin V."/>
            <person name="Barry K.W."/>
            <person name="Bougher N.L."/>
            <person name="Buchanan P."/>
            <person name="Buyck B."/>
            <person name="Bense V."/>
            <person name="Catcheside P."/>
            <person name="Chovatia M."/>
            <person name="Cooper J."/>
            <person name="Damon W."/>
            <person name="Desjardin D."/>
            <person name="Finy P."/>
            <person name="Geml J."/>
            <person name="Haridas S."/>
            <person name="Hughes K."/>
            <person name="Justo A."/>
            <person name="Karasinski D."/>
            <person name="Kautmanova I."/>
            <person name="Kiss B."/>
            <person name="Kocsube S."/>
            <person name="Kotiranta H."/>
            <person name="LaButti K.M."/>
            <person name="Lechner B.E."/>
            <person name="Liimatainen K."/>
            <person name="Lipzen A."/>
            <person name="Lukacs Z."/>
            <person name="Mihaltcheva S."/>
            <person name="Morgado L.N."/>
            <person name="Niskanen T."/>
            <person name="Noordeloos M.E."/>
            <person name="Ohm R.A."/>
            <person name="Ortiz-Santana B."/>
            <person name="Ovrebo C."/>
            <person name="Racz N."/>
            <person name="Riley R."/>
            <person name="Savchenko A."/>
            <person name="Shiryaev A."/>
            <person name="Soop K."/>
            <person name="Spirin V."/>
            <person name="Szebenyi C."/>
            <person name="Tomsovsky M."/>
            <person name="Tulloss R.E."/>
            <person name="Uehling J."/>
            <person name="Grigoriev I.V."/>
            <person name="Vagvolgyi C."/>
            <person name="Papp T."/>
            <person name="Martin F.M."/>
            <person name="Miettinen O."/>
            <person name="Hibbett D.S."/>
            <person name="Nagy L.G."/>
        </authorList>
    </citation>
    <scope>NUCLEOTIDE SEQUENCE [LARGE SCALE GENOMIC DNA]</scope>
    <source>
        <strain evidence="11 12">CBS 309.79</strain>
    </source>
</reference>
<gene>
    <name evidence="11" type="ORF">BDV98DRAFT_572804</name>
</gene>
<keyword evidence="4 8" id="KW-0479">Metal-binding</keyword>
<keyword evidence="10" id="KW-1133">Transmembrane helix</keyword>
<dbReference type="SUPFAM" id="SSF48264">
    <property type="entry name" value="Cytochrome P450"/>
    <property type="match status" value="1"/>
</dbReference>